<keyword evidence="1" id="KW-0175">Coiled coil</keyword>
<protein>
    <recommendedName>
        <fullName evidence="4">Type III secretion protein</fullName>
    </recommendedName>
</protein>
<dbReference type="RefSeq" id="WP_225250799.1">
    <property type="nucleotide sequence ID" value="NZ_JAIWIU010000077.1"/>
</dbReference>
<name>A0ABS7YR64_9VIBR</name>
<accession>A0ABS7YR64</accession>
<gene>
    <name evidence="2" type="ORF">LDJ79_12510</name>
</gene>
<organism evidence="2 3">
    <name type="scientific">Vibrio tritonius</name>
    <dbReference type="NCBI Taxonomy" id="1435069"/>
    <lineage>
        <taxon>Bacteria</taxon>
        <taxon>Pseudomonadati</taxon>
        <taxon>Pseudomonadota</taxon>
        <taxon>Gammaproteobacteria</taxon>
        <taxon>Vibrionales</taxon>
        <taxon>Vibrionaceae</taxon>
        <taxon>Vibrio</taxon>
    </lineage>
</organism>
<reference evidence="3" key="1">
    <citation type="submission" date="2023-07" db="EMBL/GenBank/DDBJ databases">
        <title>Molecular identification of indigenous halophilic bacteria isolated from red sea cost, biodegradation of synthetic dyes and assessment of degraded metabolite toxicity.</title>
        <authorList>
            <person name="Chaieb K."/>
            <person name="Altayb H.N."/>
        </authorList>
    </citation>
    <scope>NUCLEOTIDE SEQUENCE [LARGE SCALE GENOMIC DNA]</scope>
    <source>
        <strain evidence="3">K20</strain>
    </source>
</reference>
<evidence type="ECO:0000256" key="1">
    <source>
        <dbReference type="SAM" id="Coils"/>
    </source>
</evidence>
<evidence type="ECO:0008006" key="4">
    <source>
        <dbReference type="Google" id="ProtNLM"/>
    </source>
</evidence>
<comment type="caution">
    <text evidence="2">The sequence shown here is derived from an EMBL/GenBank/DDBJ whole genome shotgun (WGS) entry which is preliminary data.</text>
</comment>
<sequence>MFVKRHISLPLCEDRHFNGWFKADDFNLLFSAQKVLDEANDLATQRLEETQKQCEQLIADAKEQAKVEAQELTQSIEQQTWQQSSEWLNKLKESEALMWESIEQHCSNVLNQILNSWCKQASNQEKLSLMMEKIMATQKHYSQGTMYCSSDIVAQAQALLAQREDLPWQVKEDSRLSNLQVRLDTAGGVFDCQWASIEQGLLSLVEPETEEIDETSTL</sequence>
<feature type="coiled-coil region" evidence="1">
    <location>
        <begin position="40"/>
        <end position="82"/>
    </location>
</feature>
<dbReference type="InterPro" id="IPR009335">
    <property type="entry name" value="T3SS_HrpE/ATPase_suE"/>
</dbReference>
<dbReference type="Proteomes" id="UP001199044">
    <property type="component" value="Unassembled WGS sequence"/>
</dbReference>
<dbReference type="Pfam" id="PF06188">
    <property type="entry name" value="HrpE"/>
    <property type="match status" value="1"/>
</dbReference>
<evidence type="ECO:0000313" key="3">
    <source>
        <dbReference type="Proteomes" id="UP001199044"/>
    </source>
</evidence>
<evidence type="ECO:0000313" key="2">
    <source>
        <dbReference type="EMBL" id="MCA2016939.1"/>
    </source>
</evidence>
<proteinExistence type="predicted"/>
<dbReference type="EMBL" id="JAIWIU010000077">
    <property type="protein sequence ID" value="MCA2016939.1"/>
    <property type="molecule type" value="Genomic_DNA"/>
</dbReference>
<keyword evidence="3" id="KW-1185">Reference proteome</keyword>